<dbReference type="GO" id="GO:0016020">
    <property type="term" value="C:membrane"/>
    <property type="evidence" value="ECO:0007669"/>
    <property type="project" value="UniProtKB-SubCell"/>
</dbReference>
<dbReference type="Gene3D" id="1.20.1250.20">
    <property type="entry name" value="MFS general substrate transporter like domains"/>
    <property type="match status" value="1"/>
</dbReference>
<evidence type="ECO:0000256" key="6">
    <source>
        <dbReference type="SAM" id="Phobius"/>
    </source>
</evidence>
<keyword evidence="8" id="KW-1185">Reference proteome</keyword>
<dbReference type="GO" id="GO:0022857">
    <property type="term" value="F:transmembrane transporter activity"/>
    <property type="evidence" value="ECO:0007669"/>
    <property type="project" value="InterPro"/>
</dbReference>
<dbReference type="InterPro" id="IPR018456">
    <property type="entry name" value="PTR2_symporter_CS"/>
</dbReference>
<keyword evidence="4 6" id="KW-1133">Transmembrane helix</keyword>
<evidence type="ECO:0000256" key="3">
    <source>
        <dbReference type="ARBA" id="ARBA00022692"/>
    </source>
</evidence>
<organism evidence="7 8">
    <name type="scientific">Vitis rotundifolia</name>
    <name type="common">Muscadine grape</name>
    <dbReference type="NCBI Taxonomy" id="103349"/>
    <lineage>
        <taxon>Eukaryota</taxon>
        <taxon>Viridiplantae</taxon>
        <taxon>Streptophyta</taxon>
        <taxon>Embryophyta</taxon>
        <taxon>Tracheophyta</taxon>
        <taxon>Spermatophyta</taxon>
        <taxon>Magnoliopsida</taxon>
        <taxon>eudicotyledons</taxon>
        <taxon>Gunneridae</taxon>
        <taxon>Pentapetalae</taxon>
        <taxon>rosids</taxon>
        <taxon>Vitales</taxon>
        <taxon>Vitaceae</taxon>
        <taxon>Viteae</taxon>
        <taxon>Vitis</taxon>
    </lineage>
</organism>
<dbReference type="InterPro" id="IPR036259">
    <property type="entry name" value="MFS_trans_sf"/>
</dbReference>
<feature type="transmembrane region" description="Helical" evidence="6">
    <location>
        <begin position="211"/>
        <end position="235"/>
    </location>
</feature>
<dbReference type="InterPro" id="IPR000109">
    <property type="entry name" value="POT_fam"/>
</dbReference>
<sequence>MEASSEENPEPEHKLSRPRRGGFRTMPFIIVNESFEKVASYGLQANIIFYMIGDYHMKLTDAAIILTLWLALSSALAVLGAFLSDSYMGRFKVIAIGSFFSFFGMSLLWITAMVPKLRPPPCIPFSSSCRSSTPAQITLFIFSLVLISFGAGLVRPCSMAFGADQIDKKDNPKNERVLQSFFNWYYASVGASTIIALTLIVYIQVQWRWKIGFGVPAILMLVSSVVFLLGASLYIKRVPEKRLFSSFFQVLVAAFRNAKLPFPDLTSGYHRDHDSMFTAPTRNLRWLNKACIIKDPRKDLSPDGSSAKPWKLCTIEQVEMLKVIIRIIPIWSTSFMISVSINQQSFTAVQANSMDRRLTSKFEIPAGSFYVFIIVGLMLYVLIYDRVVVPVLAKFTGNQRGLSVKFRMGMGLMLSVVATTLCGVTETLRRRTANNEGLADRPDAVTSMSAMWLIPQYSFFGLAEAVNTIGQIEFIYSQLPKSMTSVGMALSTLGGTVASLIGVILVRVVDAATNKGGKEGWLADNINRGHLDYYYWLLTAMGVVNLGYYYICCWAFGPMGARPGSANEGFESES</sequence>
<feature type="transmembrane region" description="Helical" evidence="6">
    <location>
        <begin position="62"/>
        <end position="82"/>
    </location>
</feature>
<evidence type="ECO:0000256" key="1">
    <source>
        <dbReference type="ARBA" id="ARBA00004141"/>
    </source>
</evidence>
<keyword evidence="3 6" id="KW-0812">Transmembrane</keyword>
<feature type="transmembrane region" description="Helical" evidence="6">
    <location>
        <begin position="184"/>
        <end position="205"/>
    </location>
</feature>
<evidence type="ECO:0000256" key="2">
    <source>
        <dbReference type="ARBA" id="ARBA00005982"/>
    </source>
</evidence>
<evidence type="ECO:0000256" key="5">
    <source>
        <dbReference type="ARBA" id="ARBA00023136"/>
    </source>
</evidence>
<reference evidence="7 8" key="1">
    <citation type="journal article" date="2023" name="BMC Biotechnol.">
        <title>Vitis rotundifolia cv Carlos genome sequencing.</title>
        <authorList>
            <person name="Huff M."/>
            <person name="Hulse-Kemp A."/>
            <person name="Scheffler B."/>
            <person name="Youngblood R."/>
            <person name="Simpson S."/>
            <person name="Babiker E."/>
            <person name="Staton M."/>
        </authorList>
    </citation>
    <scope>NUCLEOTIDE SEQUENCE [LARGE SCALE GENOMIC DNA]</scope>
    <source>
        <tissue evidence="7">Leaf</tissue>
    </source>
</reference>
<comment type="caution">
    <text evidence="7">The sequence shown here is derived from an EMBL/GenBank/DDBJ whole genome shotgun (WGS) entry which is preliminary data.</text>
</comment>
<dbReference type="CDD" id="cd17416">
    <property type="entry name" value="MFS_NPF1_2"/>
    <property type="match status" value="1"/>
</dbReference>
<feature type="transmembrane region" description="Helical" evidence="6">
    <location>
        <begin position="135"/>
        <end position="163"/>
    </location>
</feature>
<keyword evidence="5 6" id="KW-0472">Membrane</keyword>
<gene>
    <name evidence="7" type="ORF">PVL29_014195</name>
</gene>
<dbReference type="EMBL" id="JARBHA010000011">
    <property type="protein sequence ID" value="KAJ9688385.1"/>
    <property type="molecule type" value="Genomic_DNA"/>
</dbReference>
<dbReference type="GO" id="GO:0006857">
    <property type="term" value="P:oligopeptide transport"/>
    <property type="evidence" value="ECO:0007669"/>
    <property type="project" value="InterPro"/>
</dbReference>
<feature type="transmembrane region" description="Helical" evidence="6">
    <location>
        <begin position="486"/>
        <end position="509"/>
    </location>
</feature>
<dbReference type="SUPFAM" id="SSF103473">
    <property type="entry name" value="MFS general substrate transporter"/>
    <property type="match status" value="1"/>
</dbReference>
<proteinExistence type="inferred from homology"/>
<name>A0AA38ZGG7_VITRO</name>
<feature type="transmembrane region" description="Helical" evidence="6">
    <location>
        <begin position="533"/>
        <end position="556"/>
    </location>
</feature>
<dbReference type="PANTHER" id="PTHR11654">
    <property type="entry name" value="OLIGOPEPTIDE TRANSPORTER-RELATED"/>
    <property type="match status" value="1"/>
</dbReference>
<dbReference type="AlphaFoldDB" id="A0AA38ZGG7"/>
<evidence type="ECO:0000313" key="7">
    <source>
        <dbReference type="EMBL" id="KAJ9688385.1"/>
    </source>
</evidence>
<protein>
    <submittedName>
        <fullName evidence="7">Uncharacterized protein</fullName>
    </submittedName>
</protein>
<evidence type="ECO:0000313" key="8">
    <source>
        <dbReference type="Proteomes" id="UP001168098"/>
    </source>
</evidence>
<dbReference type="Pfam" id="PF00854">
    <property type="entry name" value="PTR2"/>
    <property type="match status" value="1"/>
</dbReference>
<comment type="subcellular location">
    <subcellularLocation>
        <location evidence="1">Membrane</location>
        <topology evidence="1">Multi-pass membrane protein</topology>
    </subcellularLocation>
</comment>
<feature type="transmembrane region" description="Helical" evidence="6">
    <location>
        <begin position="94"/>
        <end position="115"/>
    </location>
</feature>
<dbReference type="PROSITE" id="PS01022">
    <property type="entry name" value="PTR2_1"/>
    <property type="match status" value="1"/>
</dbReference>
<feature type="transmembrane region" description="Helical" evidence="6">
    <location>
        <begin position="404"/>
        <end position="424"/>
    </location>
</feature>
<dbReference type="Proteomes" id="UP001168098">
    <property type="component" value="Unassembled WGS sequence"/>
</dbReference>
<evidence type="ECO:0000256" key="4">
    <source>
        <dbReference type="ARBA" id="ARBA00022989"/>
    </source>
</evidence>
<comment type="similarity">
    <text evidence="2">Belongs to the major facilitator superfamily. Proton-dependent oligopeptide transporter (POT/PTR) (TC 2.A.17) family.</text>
</comment>
<feature type="transmembrane region" description="Helical" evidence="6">
    <location>
        <begin position="364"/>
        <end position="384"/>
    </location>
</feature>
<accession>A0AA38ZGG7</accession>